<accession>A0A2D4EPZ4</accession>
<organism evidence="1">
    <name type="scientific">Micrurus corallinus</name>
    <name type="common">Brazilian coral snake</name>
    <dbReference type="NCBI Taxonomy" id="54390"/>
    <lineage>
        <taxon>Eukaryota</taxon>
        <taxon>Metazoa</taxon>
        <taxon>Chordata</taxon>
        <taxon>Craniata</taxon>
        <taxon>Vertebrata</taxon>
        <taxon>Euteleostomi</taxon>
        <taxon>Lepidosauria</taxon>
        <taxon>Squamata</taxon>
        <taxon>Bifurcata</taxon>
        <taxon>Unidentata</taxon>
        <taxon>Episquamata</taxon>
        <taxon>Toxicofera</taxon>
        <taxon>Serpentes</taxon>
        <taxon>Colubroidea</taxon>
        <taxon>Elapidae</taxon>
        <taxon>Elapinae</taxon>
        <taxon>Micrurus</taxon>
    </lineage>
</organism>
<name>A0A2D4EPZ4_MICCO</name>
<evidence type="ECO:0008006" key="2">
    <source>
        <dbReference type="Google" id="ProtNLM"/>
    </source>
</evidence>
<reference evidence="1" key="1">
    <citation type="submission" date="2017-07" db="EMBL/GenBank/DDBJ databases">
        <authorList>
            <person name="Mikheyev A."/>
            <person name="Grau M."/>
        </authorList>
    </citation>
    <scope>NUCLEOTIDE SEQUENCE</scope>
    <source>
        <tissue evidence="1">Venom_gland</tissue>
    </source>
</reference>
<proteinExistence type="predicted"/>
<reference evidence="1" key="2">
    <citation type="submission" date="2017-11" db="EMBL/GenBank/DDBJ databases">
        <title>Coralsnake Venomics: Analyses of Venom Gland Transcriptomes and Proteomes of Six Brazilian Taxa.</title>
        <authorList>
            <person name="Aird S.D."/>
            <person name="Jorge da Silva N."/>
            <person name="Qiu L."/>
            <person name="Villar-Briones A."/>
            <person name="Aparecida-Saddi V."/>
            <person name="Campos-Telles M.P."/>
            <person name="Grau M."/>
            <person name="Mikheyev A.S."/>
        </authorList>
    </citation>
    <scope>NUCLEOTIDE SEQUENCE</scope>
    <source>
        <tissue evidence="1">Venom_gland</tissue>
    </source>
</reference>
<evidence type="ECO:0000313" key="1">
    <source>
        <dbReference type="EMBL" id="LAA37299.1"/>
    </source>
</evidence>
<sequence length="115" mass="13103">MVELTQAIRSQKNNKTPGLDGLSGEYYKTMEEILSPIMLDLYNEVLTDSNMPDTWKDALISLILKDGTDARQIHNYRPISLLNSDYKIFATIIANRRKNLLNDYIHGDQNGFLPG</sequence>
<dbReference type="EMBL" id="IACJ01017292">
    <property type="protein sequence ID" value="LAA37299.1"/>
    <property type="molecule type" value="Transcribed_RNA"/>
</dbReference>
<protein>
    <recommendedName>
        <fullName evidence="2">Reverse transcriptase domain-containing protein</fullName>
    </recommendedName>
</protein>
<dbReference type="AlphaFoldDB" id="A0A2D4EPZ4"/>
<dbReference type="PANTHER" id="PTHR31635:SF196">
    <property type="entry name" value="REVERSE TRANSCRIPTASE DOMAIN-CONTAINING PROTEIN-RELATED"/>
    <property type="match status" value="1"/>
</dbReference>
<dbReference type="PANTHER" id="PTHR31635">
    <property type="entry name" value="REVERSE TRANSCRIPTASE DOMAIN-CONTAINING PROTEIN-RELATED"/>
    <property type="match status" value="1"/>
</dbReference>